<organism evidence="1 2">
    <name type="scientific">Solanum commersonii</name>
    <name type="common">Commerson's wild potato</name>
    <name type="synonym">Commerson's nightshade</name>
    <dbReference type="NCBI Taxonomy" id="4109"/>
    <lineage>
        <taxon>Eukaryota</taxon>
        <taxon>Viridiplantae</taxon>
        <taxon>Streptophyta</taxon>
        <taxon>Embryophyta</taxon>
        <taxon>Tracheophyta</taxon>
        <taxon>Spermatophyta</taxon>
        <taxon>Magnoliopsida</taxon>
        <taxon>eudicotyledons</taxon>
        <taxon>Gunneridae</taxon>
        <taxon>Pentapetalae</taxon>
        <taxon>asterids</taxon>
        <taxon>lamiids</taxon>
        <taxon>Solanales</taxon>
        <taxon>Solanaceae</taxon>
        <taxon>Solanoideae</taxon>
        <taxon>Solaneae</taxon>
        <taxon>Solanum</taxon>
    </lineage>
</organism>
<keyword evidence="2" id="KW-1185">Reference proteome</keyword>
<dbReference type="PANTHER" id="PTHR46238:SF8">
    <property type="entry name" value="ENDONUCLEASE_EXONUCLEASE_PHOSPHATASE DOMAIN-CONTAINING PROTEIN"/>
    <property type="match status" value="1"/>
</dbReference>
<dbReference type="PANTHER" id="PTHR46238">
    <property type="entry name" value="REVERSE TRANSCRIPTASE DOMAIN-CONTAINING PROTEIN"/>
    <property type="match status" value="1"/>
</dbReference>
<dbReference type="Proteomes" id="UP000824120">
    <property type="component" value="Chromosome 5"/>
</dbReference>
<proteinExistence type="predicted"/>
<protein>
    <recommendedName>
        <fullName evidence="3">Reverse transcriptase domain-containing protein</fullName>
    </recommendedName>
</protein>
<dbReference type="OrthoDB" id="768353at2759"/>
<evidence type="ECO:0008006" key="3">
    <source>
        <dbReference type="Google" id="ProtNLM"/>
    </source>
</evidence>
<comment type="caution">
    <text evidence="1">The sequence shown here is derived from an EMBL/GenBank/DDBJ whole genome shotgun (WGS) entry which is preliminary data.</text>
</comment>
<dbReference type="AlphaFoldDB" id="A0A9J5Z6S5"/>
<gene>
    <name evidence="1" type="ORF">H5410_028194</name>
</gene>
<evidence type="ECO:0000313" key="2">
    <source>
        <dbReference type="Proteomes" id="UP000824120"/>
    </source>
</evidence>
<sequence>MLEDRGEPVAYIREKKDMYDGVNTQIRTVRGDLEHLPIEMRLHQGLEFSTFQFSLMMDKLTWYIQDEVSWCMLFTDDIVLIDETCSGVNARLEMWRQTLVSKGSGNGEIDNDATYHIGEAWMKWRLASRVLCDEKVPPKLEGILREVRLGMRISRTRWKWPLRWTNEKCEAEIVWACEKEMCRCPNEKIYVPLKEEFPDLYSFTINSEITTSRCRAAIDWRSCRDWKIKSIAQPRQTGRAEGTLRYPDSLSWAAHMKQNH</sequence>
<reference evidence="1 2" key="1">
    <citation type="submission" date="2020-09" db="EMBL/GenBank/DDBJ databases">
        <title>De no assembly of potato wild relative species, Solanum commersonii.</title>
        <authorList>
            <person name="Cho K."/>
        </authorList>
    </citation>
    <scope>NUCLEOTIDE SEQUENCE [LARGE SCALE GENOMIC DNA]</scope>
    <source>
        <strain evidence="1">LZ3.2</strain>
        <tissue evidence="1">Leaf</tissue>
    </source>
</reference>
<accession>A0A9J5Z6S5</accession>
<dbReference type="EMBL" id="JACXVP010000005">
    <property type="protein sequence ID" value="KAG5606702.1"/>
    <property type="molecule type" value="Genomic_DNA"/>
</dbReference>
<evidence type="ECO:0000313" key="1">
    <source>
        <dbReference type="EMBL" id="KAG5606702.1"/>
    </source>
</evidence>
<name>A0A9J5Z6S5_SOLCO</name>